<dbReference type="AlphaFoldDB" id="X1QAG3"/>
<feature type="compositionally biased region" description="Gly residues" evidence="1">
    <location>
        <begin position="62"/>
        <end position="76"/>
    </location>
</feature>
<reference evidence="2" key="1">
    <citation type="journal article" date="2014" name="Front. Microbiol.">
        <title>High frequency of phylogenetically diverse reductive dehalogenase-homologous genes in deep subseafloor sedimentary metagenomes.</title>
        <authorList>
            <person name="Kawai M."/>
            <person name="Futagami T."/>
            <person name="Toyoda A."/>
            <person name="Takaki Y."/>
            <person name="Nishi S."/>
            <person name="Hori S."/>
            <person name="Arai W."/>
            <person name="Tsubouchi T."/>
            <person name="Morono Y."/>
            <person name="Uchiyama I."/>
            <person name="Ito T."/>
            <person name="Fujiyama A."/>
            <person name="Inagaki F."/>
            <person name="Takami H."/>
        </authorList>
    </citation>
    <scope>NUCLEOTIDE SEQUENCE</scope>
    <source>
        <strain evidence="2">Expedition CK06-06</strain>
    </source>
</reference>
<evidence type="ECO:0000313" key="2">
    <source>
        <dbReference type="EMBL" id="GAI51811.1"/>
    </source>
</evidence>
<feature type="non-terminal residue" evidence="2">
    <location>
        <position position="1"/>
    </location>
</feature>
<name>X1QAG3_9ZZZZ</name>
<protein>
    <submittedName>
        <fullName evidence="2">Uncharacterized protein</fullName>
    </submittedName>
</protein>
<feature type="region of interest" description="Disordered" evidence="1">
    <location>
        <begin position="53"/>
        <end position="76"/>
    </location>
</feature>
<sequence>GGRVLADWPGLAQGSLYQGRDLAPTTELDGLIAAAAAQSFGLDGERVARTLFGRGRGDGRGGEGGQGGMLGGLLRA</sequence>
<gene>
    <name evidence="2" type="ORF">S06H3_64276</name>
</gene>
<organism evidence="2">
    <name type="scientific">marine sediment metagenome</name>
    <dbReference type="NCBI Taxonomy" id="412755"/>
    <lineage>
        <taxon>unclassified sequences</taxon>
        <taxon>metagenomes</taxon>
        <taxon>ecological metagenomes</taxon>
    </lineage>
</organism>
<comment type="caution">
    <text evidence="2">The sequence shown here is derived from an EMBL/GenBank/DDBJ whole genome shotgun (WGS) entry which is preliminary data.</text>
</comment>
<proteinExistence type="predicted"/>
<dbReference type="EMBL" id="BARV01042885">
    <property type="protein sequence ID" value="GAI51811.1"/>
    <property type="molecule type" value="Genomic_DNA"/>
</dbReference>
<accession>X1QAG3</accession>
<evidence type="ECO:0000256" key="1">
    <source>
        <dbReference type="SAM" id="MobiDB-lite"/>
    </source>
</evidence>